<keyword evidence="5 6" id="KW-0349">Heme</keyword>
<evidence type="ECO:0000256" key="6">
    <source>
        <dbReference type="RuleBase" id="RU000461"/>
    </source>
</evidence>
<dbReference type="PRINTS" id="PR00465">
    <property type="entry name" value="EP450IV"/>
</dbReference>
<dbReference type="Proteomes" id="UP000717515">
    <property type="component" value="Unassembled WGS sequence"/>
</dbReference>
<dbReference type="PANTHER" id="PTHR46206">
    <property type="entry name" value="CYTOCHROME P450"/>
    <property type="match status" value="1"/>
</dbReference>
<dbReference type="GO" id="GO:0020037">
    <property type="term" value="F:heme binding"/>
    <property type="evidence" value="ECO:0007669"/>
    <property type="project" value="InterPro"/>
</dbReference>
<dbReference type="InterPro" id="IPR036396">
    <property type="entry name" value="Cyt_P450_sf"/>
</dbReference>
<dbReference type="InterPro" id="IPR001128">
    <property type="entry name" value="Cyt_P450"/>
</dbReference>
<evidence type="ECO:0000256" key="4">
    <source>
        <dbReference type="ARBA" id="ARBA00023004"/>
    </source>
</evidence>
<dbReference type="Pfam" id="PF00067">
    <property type="entry name" value="p450"/>
    <property type="match status" value="2"/>
</dbReference>
<dbReference type="PROSITE" id="PS00086">
    <property type="entry name" value="CYTOCHROME_P450"/>
    <property type="match status" value="1"/>
</dbReference>
<sequence length="546" mass="61129">MLGLVSTSPGPGSANILKAVLPIGLGLAATAYLAVKMMRRNETIEKKSIPNATIRTGDATHDAEYQEDPDRFLSTCQKQYGPVFNCSILNQRLTVISGPIVREVFMNEQFSFMDAIDDITGLRAFTTSVIKSNKHPDSRVVHEIVRDLVTPNLPLFTPLVVERLRSTLESQLGHCDNRLVENPQPIFADMIAGAMATVFMGSEMAQNRAVLDSFIYCTYDFGRAIGPGAREWTWGKLYSRIKYGIFNPLQKHVQVLVQAATPVVLERRRQEAEANEQGIAYKAPVDILQMLLDNFDQYGLVDLEDICGHLLLLVLASVHTSSDVSTCLNYYLAAFPEHMETLRQEQMDVLDQVSKEREELRQKELHLGTVRSVKDFEGTELDPRNDRELSTVVLKRLTRMDSFIREMMRFRCERLSLEHKAREDVRLSNGMVIPKGTKAIINMASVHQNAEVQGDDPTEFNPWRFLGKSKTATKVSSDFLPFGIGRHSCPGRFLAIQELKTVGALMVSQYSKIQFQDPSKKMQALLSAVGAPVPTGLVFTSRVASD</sequence>
<dbReference type="AlphaFoldDB" id="A0A9P8CZB6"/>
<dbReference type="GO" id="GO:0004497">
    <property type="term" value="F:monooxygenase activity"/>
    <property type="evidence" value="ECO:0007669"/>
    <property type="project" value="UniProtKB-KW"/>
</dbReference>
<evidence type="ECO:0000256" key="2">
    <source>
        <dbReference type="ARBA" id="ARBA00010617"/>
    </source>
</evidence>
<name>A0A9P8CZB6_MORAP</name>
<proteinExistence type="inferred from homology"/>
<keyword evidence="3 5" id="KW-0479">Metal-binding</keyword>
<dbReference type="GO" id="GO:0005506">
    <property type="term" value="F:iron ion binding"/>
    <property type="evidence" value="ECO:0007669"/>
    <property type="project" value="InterPro"/>
</dbReference>
<dbReference type="Gene3D" id="1.10.630.10">
    <property type="entry name" value="Cytochrome P450"/>
    <property type="match status" value="1"/>
</dbReference>
<evidence type="ECO:0000313" key="8">
    <source>
        <dbReference type="Proteomes" id="UP000717515"/>
    </source>
</evidence>
<organism evidence="7 8">
    <name type="scientific">Mortierella alpina</name>
    <name type="common">Oleaginous fungus</name>
    <name type="synonym">Mortierella renispora</name>
    <dbReference type="NCBI Taxonomy" id="64518"/>
    <lineage>
        <taxon>Eukaryota</taxon>
        <taxon>Fungi</taxon>
        <taxon>Fungi incertae sedis</taxon>
        <taxon>Mucoromycota</taxon>
        <taxon>Mortierellomycotina</taxon>
        <taxon>Mortierellomycetes</taxon>
        <taxon>Mortierellales</taxon>
        <taxon>Mortierellaceae</taxon>
        <taxon>Mortierella</taxon>
    </lineage>
</organism>
<dbReference type="SUPFAM" id="SSF48264">
    <property type="entry name" value="Cytochrome P450"/>
    <property type="match status" value="1"/>
</dbReference>
<comment type="similarity">
    <text evidence="2 6">Belongs to the cytochrome P450 family.</text>
</comment>
<gene>
    <name evidence="7" type="ORF">KVV02_004449</name>
</gene>
<accession>A0A9P8CZB6</accession>
<evidence type="ECO:0008006" key="9">
    <source>
        <dbReference type="Google" id="ProtNLM"/>
    </source>
</evidence>
<evidence type="ECO:0000313" key="7">
    <source>
        <dbReference type="EMBL" id="KAG9324429.1"/>
    </source>
</evidence>
<evidence type="ECO:0000256" key="3">
    <source>
        <dbReference type="ARBA" id="ARBA00022723"/>
    </source>
</evidence>
<protein>
    <recommendedName>
        <fullName evidence="9">Cytochrome P450</fullName>
    </recommendedName>
</protein>
<dbReference type="GO" id="GO:0016705">
    <property type="term" value="F:oxidoreductase activity, acting on paired donors, with incorporation or reduction of molecular oxygen"/>
    <property type="evidence" value="ECO:0007669"/>
    <property type="project" value="InterPro"/>
</dbReference>
<evidence type="ECO:0000256" key="1">
    <source>
        <dbReference type="ARBA" id="ARBA00001971"/>
    </source>
</evidence>
<comment type="cofactor">
    <cofactor evidence="1 5">
        <name>heme</name>
        <dbReference type="ChEBI" id="CHEBI:30413"/>
    </cofactor>
</comment>
<feature type="binding site" description="axial binding residue" evidence="5">
    <location>
        <position position="489"/>
    </location>
    <ligand>
        <name>heme</name>
        <dbReference type="ChEBI" id="CHEBI:30413"/>
    </ligand>
    <ligandPart>
        <name>Fe</name>
        <dbReference type="ChEBI" id="CHEBI:18248"/>
    </ligandPart>
</feature>
<dbReference type="InterPro" id="IPR002403">
    <property type="entry name" value="Cyt_P450_E_grp-IV"/>
</dbReference>
<evidence type="ECO:0000256" key="5">
    <source>
        <dbReference type="PIRSR" id="PIRSR602403-1"/>
    </source>
</evidence>
<reference evidence="7" key="1">
    <citation type="submission" date="2021-07" db="EMBL/GenBank/DDBJ databases">
        <title>Draft genome of Mortierella alpina, strain LL118, isolated from an aspen leaf litter sample.</title>
        <authorList>
            <person name="Yang S."/>
            <person name="Vinatzer B.A."/>
        </authorList>
    </citation>
    <scope>NUCLEOTIDE SEQUENCE</scope>
    <source>
        <strain evidence="7">LL118</strain>
    </source>
</reference>
<comment type="caution">
    <text evidence="7">The sequence shown here is derived from an EMBL/GenBank/DDBJ whole genome shotgun (WGS) entry which is preliminary data.</text>
</comment>
<dbReference type="EMBL" id="JAIFTL010000067">
    <property type="protein sequence ID" value="KAG9324429.1"/>
    <property type="molecule type" value="Genomic_DNA"/>
</dbReference>
<keyword evidence="6" id="KW-0560">Oxidoreductase</keyword>
<dbReference type="CDD" id="cd11041">
    <property type="entry name" value="CYP503A1-like"/>
    <property type="match status" value="1"/>
</dbReference>
<dbReference type="InterPro" id="IPR017972">
    <property type="entry name" value="Cyt_P450_CS"/>
</dbReference>
<keyword evidence="6" id="KW-0503">Monooxygenase</keyword>
<keyword evidence="4 5" id="KW-0408">Iron</keyword>